<reference evidence="7" key="1">
    <citation type="submission" date="2020-07" db="EMBL/GenBank/DDBJ databases">
        <title>Metabolic diversity and evolutionary history of the archaeal phylum ###Micrarchaeota### uncovered from a freshwater lake metagenome.</title>
        <authorList>
            <person name="Kadnikov V.V."/>
            <person name="Savvichev A.S."/>
            <person name="Mardanov A.V."/>
            <person name="Beletsky A.V."/>
            <person name="Chupakov A.V."/>
            <person name="Kokryatskaya N.M."/>
            <person name="Pimenov N.V."/>
            <person name="Ravin N.V."/>
        </authorList>
    </citation>
    <scope>NUCLEOTIDE SEQUENCE [LARGE SCALE GENOMIC DNA]</scope>
</reference>
<evidence type="ECO:0000256" key="3">
    <source>
        <dbReference type="ARBA" id="ARBA00023274"/>
    </source>
</evidence>
<dbReference type="GO" id="GO:0022625">
    <property type="term" value="C:cytosolic large ribosomal subunit"/>
    <property type="evidence" value="ECO:0007669"/>
    <property type="project" value="TreeGrafter"/>
</dbReference>
<dbReference type="InterPro" id="IPR000439">
    <property type="entry name" value="Ribosomal_eL15"/>
</dbReference>
<dbReference type="PANTHER" id="PTHR11847">
    <property type="entry name" value="RIBOSOMAL PROTEIN L15"/>
    <property type="match status" value="1"/>
</dbReference>
<keyword evidence="3" id="KW-0687">Ribonucleoprotein</keyword>
<dbReference type="GO" id="GO:0003735">
    <property type="term" value="F:structural constituent of ribosome"/>
    <property type="evidence" value="ECO:0007669"/>
    <property type="project" value="InterPro"/>
</dbReference>
<dbReference type="PANTHER" id="PTHR11847:SF4">
    <property type="entry name" value="LARGE RIBOSOMAL SUBUNIT PROTEIN EL15"/>
    <property type="match status" value="1"/>
</dbReference>
<organism evidence="6 7">
    <name type="scientific">Fermentimicrarchaeum limneticum</name>
    <dbReference type="NCBI Taxonomy" id="2795018"/>
    <lineage>
        <taxon>Archaea</taxon>
        <taxon>Candidatus Micrarchaeota</taxon>
        <taxon>Candidatus Fermentimicrarchaeales</taxon>
        <taxon>Candidatus Fermentimicrarchaeaceae</taxon>
        <taxon>Candidatus Fermentimicrarchaeum</taxon>
    </lineage>
</organism>
<feature type="region of interest" description="Disordered" evidence="5">
    <location>
        <begin position="63"/>
        <end position="90"/>
    </location>
</feature>
<dbReference type="AlphaFoldDB" id="A0A7D6BEV0"/>
<evidence type="ECO:0000256" key="4">
    <source>
        <dbReference type="ARBA" id="ARBA00035535"/>
    </source>
</evidence>
<dbReference type="KEGG" id="flt:Sv326_0105"/>
<dbReference type="NCBIfam" id="NF003269">
    <property type="entry name" value="PRK04243.1"/>
    <property type="match status" value="1"/>
</dbReference>
<dbReference type="Proteomes" id="UP000510821">
    <property type="component" value="Chromosome"/>
</dbReference>
<dbReference type="InterPro" id="IPR012678">
    <property type="entry name" value="Ribosomal_uL23/eL15/eS24_sf"/>
</dbReference>
<proteinExistence type="inferred from homology"/>
<accession>A0A7D6BEV0</accession>
<keyword evidence="2 6" id="KW-0689">Ribosomal protein</keyword>
<evidence type="ECO:0000256" key="1">
    <source>
        <dbReference type="ARBA" id="ARBA00006857"/>
    </source>
</evidence>
<sequence length="168" mass="19371">MGFYKLVKQTFERERKERSQLYKKRLVEWRKTGVVERVAKPTNVARARELGYKAKQGFAVARVKVRRGRRKRPKPDLGRKPSKSGRFFSPGKSLQRIAEEKAASKFPNLEVLNSYWVGEDGTYKYFEVVLVDPNHPSIKNDRSIAWIGKQRGRAYRGLTSAGKKGRTA</sequence>
<name>A0A7D6BEV0_FERL1</name>
<gene>
    <name evidence="6" type="ORF">Sv326_0105</name>
</gene>
<dbReference type="SMART" id="SM01384">
    <property type="entry name" value="Ribosomal_L15e"/>
    <property type="match status" value="1"/>
</dbReference>
<dbReference type="EMBL" id="CP058998">
    <property type="protein sequence ID" value="QLJ52280.1"/>
    <property type="molecule type" value="Genomic_DNA"/>
</dbReference>
<evidence type="ECO:0000313" key="7">
    <source>
        <dbReference type="Proteomes" id="UP000510821"/>
    </source>
</evidence>
<dbReference type="GO" id="GO:0003723">
    <property type="term" value="F:RNA binding"/>
    <property type="evidence" value="ECO:0007669"/>
    <property type="project" value="TreeGrafter"/>
</dbReference>
<dbReference type="InterPro" id="IPR024794">
    <property type="entry name" value="Rbsml_eL15_core_dom_sf"/>
</dbReference>
<dbReference type="GO" id="GO:0002181">
    <property type="term" value="P:cytoplasmic translation"/>
    <property type="evidence" value="ECO:0007669"/>
    <property type="project" value="TreeGrafter"/>
</dbReference>
<dbReference type="Pfam" id="PF00827">
    <property type="entry name" value="Ribosomal_L15e"/>
    <property type="match status" value="1"/>
</dbReference>
<dbReference type="SUPFAM" id="SSF54189">
    <property type="entry name" value="Ribosomal proteins S24e, L23 and L15e"/>
    <property type="match status" value="1"/>
</dbReference>
<dbReference type="Gene3D" id="3.40.1120.10">
    <property type="entry name" value="Ribosomal protein l15e"/>
    <property type="match status" value="1"/>
</dbReference>
<comment type="similarity">
    <text evidence="1">Belongs to the eukaryotic ribosomal protein eL15 family.</text>
</comment>
<feature type="compositionally biased region" description="Basic residues" evidence="5">
    <location>
        <begin position="63"/>
        <end position="73"/>
    </location>
</feature>
<evidence type="ECO:0000256" key="5">
    <source>
        <dbReference type="SAM" id="MobiDB-lite"/>
    </source>
</evidence>
<evidence type="ECO:0000313" key="6">
    <source>
        <dbReference type="EMBL" id="QLJ52280.1"/>
    </source>
</evidence>
<evidence type="ECO:0000256" key="2">
    <source>
        <dbReference type="ARBA" id="ARBA00022980"/>
    </source>
</evidence>
<protein>
    <recommendedName>
        <fullName evidence="4">50S ribosomal protein L15e</fullName>
    </recommendedName>
</protein>